<evidence type="ECO:0000256" key="5">
    <source>
        <dbReference type="ARBA" id="ARBA00022777"/>
    </source>
</evidence>
<dbReference type="RefSeq" id="WP_179003667.1">
    <property type="nucleotide sequence ID" value="NZ_JBHSCO010000001.1"/>
</dbReference>
<dbReference type="Proteomes" id="UP001595719">
    <property type="component" value="Unassembled WGS sequence"/>
</dbReference>
<evidence type="ECO:0000313" key="10">
    <source>
        <dbReference type="Proteomes" id="UP001595719"/>
    </source>
</evidence>
<keyword evidence="7" id="KW-0472">Membrane</keyword>
<dbReference type="InterPro" id="IPR036097">
    <property type="entry name" value="HisK_dim/P_sf"/>
</dbReference>
<dbReference type="InterPro" id="IPR003661">
    <property type="entry name" value="HisK_dim/P_dom"/>
</dbReference>
<dbReference type="Gene3D" id="3.30.565.10">
    <property type="entry name" value="Histidine kinase-like ATPase, C-terminal domain"/>
    <property type="match status" value="1"/>
</dbReference>
<feature type="transmembrane region" description="Helical" evidence="7">
    <location>
        <begin position="132"/>
        <end position="154"/>
    </location>
</feature>
<comment type="caution">
    <text evidence="9">The sequence shown here is derived from an EMBL/GenBank/DDBJ whole genome shotgun (WGS) entry which is preliminary data.</text>
</comment>
<dbReference type="Pfam" id="PF02518">
    <property type="entry name" value="HATPase_c"/>
    <property type="match status" value="1"/>
</dbReference>
<keyword evidence="10" id="KW-1185">Reference proteome</keyword>
<dbReference type="EC" id="2.7.13.3" evidence="2"/>
<feature type="transmembrane region" description="Helical" evidence="7">
    <location>
        <begin position="14"/>
        <end position="37"/>
    </location>
</feature>
<evidence type="ECO:0000259" key="8">
    <source>
        <dbReference type="PROSITE" id="PS50109"/>
    </source>
</evidence>
<evidence type="ECO:0000313" key="9">
    <source>
        <dbReference type="EMBL" id="MFC4389886.1"/>
    </source>
</evidence>
<dbReference type="InterPro" id="IPR050351">
    <property type="entry name" value="BphY/WalK/GraS-like"/>
</dbReference>
<reference evidence="10" key="1">
    <citation type="journal article" date="2019" name="Int. J. Syst. Evol. Microbiol.">
        <title>The Global Catalogue of Microorganisms (GCM) 10K type strain sequencing project: providing services to taxonomists for standard genome sequencing and annotation.</title>
        <authorList>
            <consortium name="The Broad Institute Genomics Platform"/>
            <consortium name="The Broad Institute Genome Sequencing Center for Infectious Disease"/>
            <person name="Wu L."/>
            <person name="Ma J."/>
        </authorList>
    </citation>
    <scope>NUCLEOTIDE SEQUENCE [LARGE SCALE GENOMIC DNA]</scope>
    <source>
        <strain evidence="10">CGMCC 1.15345</strain>
    </source>
</reference>
<keyword evidence="5 9" id="KW-0418">Kinase</keyword>
<dbReference type="InterPro" id="IPR003594">
    <property type="entry name" value="HATPase_dom"/>
</dbReference>
<evidence type="ECO:0000256" key="1">
    <source>
        <dbReference type="ARBA" id="ARBA00000085"/>
    </source>
</evidence>
<gene>
    <name evidence="9" type="ORF">ACFOY0_02655</name>
</gene>
<evidence type="ECO:0000256" key="6">
    <source>
        <dbReference type="ARBA" id="ARBA00023012"/>
    </source>
</evidence>
<evidence type="ECO:0000256" key="3">
    <source>
        <dbReference type="ARBA" id="ARBA00022553"/>
    </source>
</evidence>
<proteinExistence type="predicted"/>
<dbReference type="SUPFAM" id="SSF55874">
    <property type="entry name" value="ATPase domain of HSP90 chaperone/DNA topoisomerase II/histidine kinase"/>
    <property type="match status" value="1"/>
</dbReference>
<keyword evidence="7" id="KW-1133">Transmembrane helix</keyword>
<comment type="catalytic activity">
    <reaction evidence="1">
        <text>ATP + protein L-histidine = ADP + protein N-phospho-L-histidine.</text>
        <dbReference type="EC" id="2.7.13.3"/>
    </reaction>
</comment>
<keyword evidence="4" id="KW-0808">Transferase</keyword>
<name>A0ABV8VZK9_9FLAO</name>
<keyword evidence="3" id="KW-0597">Phosphoprotein</keyword>
<dbReference type="PROSITE" id="PS50109">
    <property type="entry name" value="HIS_KIN"/>
    <property type="match status" value="1"/>
</dbReference>
<dbReference type="SMART" id="SM00388">
    <property type="entry name" value="HisKA"/>
    <property type="match status" value="1"/>
</dbReference>
<dbReference type="InterPro" id="IPR036890">
    <property type="entry name" value="HATPase_C_sf"/>
</dbReference>
<dbReference type="Pfam" id="PF00512">
    <property type="entry name" value="HisKA"/>
    <property type="match status" value="1"/>
</dbReference>
<keyword evidence="6" id="KW-0902">Two-component regulatory system</keyword>
<dbReference type="GO" id="GO:0016301">
    <property type="term" value="F:kinase activity"/>
    <property type="evidence" value="ECO:0007669"/>
    <property type="project" value="UniProtKB-KW"/>
</dbReference>
<dbReference type="PANTHER" id="PTHR45453:SF1">
    <property type="entry name" value="PHOSPHATE REGULON SENSOR PROTEIN PHOR"/>
    <property type="match status" value="1"/>
</dbReference>
<sequence>MNKKKLLHKTTQSFLIYAVIILLVSAPAFYFVSQWLYVYETEEVLLMHKGEFLKESRKNFTEADIKLWNKYNRDVVIVPDMGVTKDSIVGKMMFDETAQEMEPFYLIYAPVDINGKRYTYTEKINLLEMEGMVYSVAFMFLFIIIILLIGIIWLSKRTSVKLWQPFYNTLHQIHDFEIDKNKTPQFPETNIDEFDRLNKSLLLLTEKNREIYKNQREFVENAAHELQTPLALFQTKIDTLSQLGLNEEQSNLVGSLSTDVSRLNRLNKNLLLLSKIDNEIYFEKNDIVINDYINKHLDFFTEQAVSKKLSIITEFTLELQIKGNPALTEVLINNLFLNAIRHNEKNGKVIIRTLENELQFLNTGGKTLLNIDKLFNRFSKSNPSSQGNGLGLAIIKKIAELNQWEVQYNFENNLHIFSVRF</sequence>
<dbReference type="InterPro" id="IPR005467">
    <property type="entry name" value="His_kinase_dom"/>
</dbReference>
<accession>A0ABV8VZK9</accession>
<evidence type="ECO:0000256" key="2">
    <source>
        <dbReference type="ARBA" id="ARBA00012438"/>
    </source>
</evidence>
<evidence type="ECO:0000256" key="4">
    <source>
        <dbReference type="ARBA" id="ARBA00022679"/>
    </source>
</evidence>
<dbReference type="EMBL" id="JBHSCO010000001">
    <property type="protein sequence ID" value="MFC4389886.1"/>
    <property type="molecule type" value="Genomic_DNA"/>
</dbReference>
<feature type="domain" description="Histidine kinase" evidence="8">
    <location>
        <begin position="221"/>
        <end position="421"/>
    </location>
</feature>
<organism evidence="9 10">
    <name type="scientific">Flavobacterium quisquiliarum</name>
    <dbReference type="NCBI Taxonomy" id="1834436"/>
    <lineage>
        <taxon>Bacteria</taxon>
        <taxon>Pseudomonadati</taxon>
        <taxon>Bacteroidota</taxon>
        <taxon>Flavobacteriia</taxon>
        <taxon>Flavobacteriales</taxon>
        <taxon>Flavobacteriaceae</taxon>
        <taxon>Flavobacterium</taxon>
    </lineage>
</organism>
<dbReference type="SUPFAM" id="SSF47384">
    <property type="entry name" value="Homodimeric domain of signal transducing histidine kinase"/>
    <property type="match status" value="1"/>
</dbReference>
<dbReference type="PANTHER" id="PTHR45453">
    <property type="entry name" value="PHOSPHATE REGULON SENSOR PROTEIN PHOR"/>
    <property type="match status" value="1"/>
</dbReference>
<protein>
    <recommendedName>
        <fullName evidence="2">histidine kinase</fullName>
        <ecNumber evidence="2">2.7.13.3</ecNumber>
    </recommendedName>
</protein>
<dbReference type="Gene3D" id="1.10.287.130">
    <property type="match status" value="1"/>
</dbReference>
<keyword evidence="7" id="KW-0812">Transmembrane</keyword>
<evidence type="ECO:0000256" key="7">
    <source>
        <dbReference type="SAM" id="Phobius"/>
    </source>
</evidence>